<evidence type="ECO:0000313" key="2">
    <source>
        <dbReference type="Proteomes" id="UP001060112"/>
    </source>
</evidence>
<proteinExistence type="predicted"/>
<organism evidence="1 2">
    <name type="scientific">Allocoprobacillus halotolerans</name>
    <dbReference type="NCBI Taxonomy" id="2944914"/>
    <lineage>
        <taxon>Bacteria</taxon>
        <taxon>Bacillati</taxon>
        <taxon>Bacillota</taxon>
        <taxon>Erysipelotrichia</taxon>
        <taxon>Erysipelotrichales</taxon>
        <taxon>Erysipelotrichaceae</taxon>
        <taxon>Allocoprobacillus</taxon>
    </lineage>
</organism>
<protein>
    <submittedName>
        <fullName evidence="1">Uncharacterized protein</fullName>
    </submittedName>
</protein>
<reference evidence="1" key="1">
    <citation type="submission" date="2022-07" db="EMBL/GenBank/DDBJ databases">
        <title>Faecal culturing of patients with breast cancer.</title>
        <authorList>
            <person name="Teng N.M.Y."/>
            <person name="Kiu R."/>
            <person name="Evans R."/>
            <person name="Baker D.J."/>
            <person name="Zenner C."/>
            <person name="Robinson S.D."/>
            <person name="Hall L.J."/>
        </authorList>
    </citation>
    <scope>NUCLEOTIDE SEQUENCE</scope>
    <source>
        <strain evidence="1">LH1062</strain>
    </source>
</reference>
<gene>
    <name evidence="1" type="ORF">NMU03_03495</name>
</gene>
<dbReference type="RefSeq" id="WP_290141318.1">
    <property type="nucleotide sequence ID" value="NZ_CP101620.1"/>
</dbReference>
<dbReference type="Proteomes" id="UP001060112">
    <property type="component" value="Chromosome"/>
</dbReference>
<evidence type="ECO:0000313" key="1">
    <source>
        <dbReference type="EMBL" id="UTY39881.1"/>
    </source>
</evidence>
<sequence>MFHKNITVKKPANSVVYPRNNYVYFNCEKIYIKEKSIIKIRGFLLER</sequence>
<keyword evidence="2" id="KW-1185">Reference proteome</keyword>
<accession>A0ABY5I3H0</accession>
<name>A0ABY5I3H0_9FIRM</name>
<dbReference type="EMBL" id="CP101620">
    <property type="protein sequence ID" value="UTY39881.1"/>
    <property type="molecule type" value="Genomic_DNA"/>
</dbReference>